<keyword evidence="1" id="KW-0812">Transmembrane</keyword>
<accession>A0A6A6N3P8</accession>
<keyword evidence="3" id="KW-1185">Reference proteome</keyword>
<keyword evidence="1" id="KW-0472">Membrane</keyword>
<dbReference type="InterPro" id="IPR044689">
    <property type="entry name" value="CGR2/3"/>
</dbReference>
<dbReference type="GO" id="GO:0045488">
    <property type="term" value="P:pectin metabolic process"/>
    <property type="evidence" value="ECO:0007669"/>
    <property type="project" value="InterPro"/>
</dbReference>
<evidence type="ECO:0000256" key="1">
    <source>
        <dbReference type="SAM" id="Phobius"/>
    </source>
</evidence>
<dbReference type="GO" id="GO:0008168">
    <property type="term" value="F:methyltransferase activity"/>
    <property type="evidence" value="ECO:0007669"/>
    <property type="project" value="InterPro"/>
</dbReference>
<gene>
    <name evidence="2" type="ORF">GH714_030507</name>
</gene>
<comment type="caution">
    <text evidence="2">The sequence shown here is derived from an EMBL/GenBank/DDBJ whole genome shotgun (WGS) entry which is preliminary data.</text>
</comment>
<reference evidence="2 3" key="1">
    <citation type="journal article" date="2020" name="Mol. Plant">
        <title>The Chromosome-Based Rubber Tree Genome Provides New Insights into Spurge Genome Evolution and Rubber Biosynthesis.</title>
        <authorList>
            <person name="Liu J."/>
            <person name="Shi C."/>
            <person name="Shi C.C."/>
            <person name="Li W."/>
            <person name="Zhang Q.J."/>
            <person name="Zhang Y."/>
            <person name="Li K."/>
            <person name="Lu H.F."/>
            <person name="Shi C."/>
            <person name="Zhu S.T."/>
            <person name="Xiao Z.Y."/>
            <person name="Nan H."/>
            <person name="Yue Y."/>
            <person name="Zhu X.G."/>
            <person name="Wu Y."/>
            <person name="Hong X.N."/>
            <person name="Fan G.Y."/>
            <person name="Tong Y."/>
            <person name="Zhang D."/>
            <person name="Mao C.L."/>
            <person name="Liu Y.L."/>
            <person name="Hao S.J."/>
            <person name="Liu W.Q."/>
            <person name="Lv M.Q."/>
            <person name="Zhang H.B."/>
            <person name="Liu Y."/>
            <person name="Hu-Tang G.R."/>
            <person name="Wang J.P."/>
            <person name="Wang J.H."/>
            <person name="Sun Y.H."/>
            <person name="Ni S.B."/>
            <person name="Chen W.B."/>
            <person name="Zhang X.C."/>
            <person name="Jiao Y.N."/>
            <person name="Eichler E.E."/>
            <person name="Li G.H."/>
            <person name="Liu X."/>
            <person name="Gao L.Z."/>
        </authorList>
    </citation>
    <scope>NUCLEOTIDE SEQUENCE [LARGE SCALE GENOMIC DNA]</scope>
    <source>
        <strain evidence="3">cv. GT1</strain>
        <tissue evidence="2">Leaf</tissue>
    </source>
</reference>
<dbReference type="PANTHER" id="PTHR34208">
    <property type="entry name" value="S-ADENOSYL-L-METHIONINE-DEPENDENT METHYLTRANSFERASE-RELATED"/>
    <property type="match status" value="1"/>
</dbReference>
<evidence type="ECO:0000313" key="2">
    <source>
        <dbReference type="EMBL" id="KAF2320751.1"/>
    </source>
</evidence>
<dbReference type="Proteomes" id="UP000467840">
    <property type="component" value="Chromosome 10"/>
</dbReference>
<feature type="transmembrane region" description="Helical" evidence="1">
    <location>
        <begin position="33"/>
        <end position="50"/>
    </location>
</feature>
<dbReference type="PANTHER" id="PTHR34208:SF5">
    <property type="entry name" value="OS01G0144000 PROTEIN"/>
    <property type="match status" value="1"/>
</dbReference>
<dbReference type="AlphaFoldDB" id="A0A6A6N3P8"/>
<proteinExistence type="predicted"/>
<protein>
    <submittedName>
        <fullName evidence="2">Uncharacterized protein</fullName>
    </submittedName>
</protein>
<name>A0A6A6N3P8_HEVBR</name>
<dbReference type="EMBL" id="JAAGAX010000003">
    <property type="protein sequence ID" value="KAF2320751.1"/>
    <property type="molecule type" value="Genomic_DNA"/>
</dbReference>
<evidence type="ECO:0000313" key="3">
    <source>
        <dbReference type="Proteomes" id="UP000467840"/>
    </source>
</evidence>
<keyword evidence="1" id="KW-1133">Transmembrane helix</keyword>
<sequence length="209" mass="23256">MSRRPGNPARRLAESGSLPFGGSVHTKSRSSPLLSIGLVVVVISIATQLLHFQCVALFPRKWVQFFWFCIVTVAQVDVSVKEKLSAKWKAKSFSLVIISDALDYLSPRYLNKTLPELARVSSDGVIIFSGYPGQRKAKVAELSKFGRPLDIRPHDFRMPLVSRLLLPLDLKSGQISELDMVDKEKNLERDAWGKLGVQSAGLVLNQIKL</sequence>
<organism evidence="2 3">
    <name type="scientific">Hevea brasiliensis</name>
    <name type="common">Para rubber tree</name>
    <name type="synonym">Siphonia brasiliensis</name>
    <dbReference type="NCBI Taxonomy" id="3981"/>
    <lineage>
        <taxon>Eukaryota</taxon>
        <taxon>Viridiplantae</taxon>
        <taxon>Streptophyta</taxon>
        <taxon>Embryophyta</taxon>
        <taxon>Tracheophyta</taxon>
        <taxon>Spermatophyta</taxon>
        <taxon>Magnoliopsida</taxon>
        <taxon>eudicotyledons</taxon>
        <taxon>Gunneridae</taxon>
        <taxon>Pentapetalae</taxon>
        <taxon>rosids</taxon>
        <taxon>fabids</taxon>
        <taxon>Malpighiales</taxon>
        <taxon>Euphorbiaceae</taxon>
        <taxon>Crotonoideae</taxon>
        <taxon>Micrandreae</taxon>
        <taxon>Hevea</taxon>
    </lineage>
</organism>